<dbReference type="GeneID" id="66052138"/>
<keyword evidence="3" id="KW-1185">Reference proteome</keyword>
<reference evidence="1 3" key="1">
    <citation type="journal article" date="2007" name="Science">
        <title>The Chlamydomonas genome reveals the evolution of key animal and plant functions.</title>
        <authorList>
            <person name="Merchant S.S."/>
            <person name="Prochnik S.E."/>
            <person name="Vallon O."/>
            <person name="Harris E.H."/>
            <person name="Karpowicz S.J."/>
            <person name="Witman G.B."/>
            <person name="Terry A."/>
            <person name="Salamov A."/>
            <person name="Fritz-Laylin L.K."/>
            <person name="Marechal-Drouard L."/>
            <person name="Marshall W.F."/>
            <person name="Qu L.H."/>
            <person name="Nelson D.R."/>
            <person name="Sanderfoot A.A."/>
            <person name="Spalding M.H."/>
            <person name="Kapitonov V.V."/>
            <person name="Ren Q."/>
            <person name="Ferris P."/>
            <person name="Lindquist E."/>
            <person name="Shapiro H."/>
            <person name="Lucas S.M."/>
            <person name="Grimwood J."/>
            <person name="Schmutz J."/>
            <person name="Cardol P."/>
            <person name="Cerutti H."/>
            <person name="Chanfreau G."/>
            <person name="Chen C.L."/>
            <person name="Cognat V."/>
            <person name="Croft M.T."/>
            <person name="Dent R."/>
            <person name="Dutcher S."/>
            <person name="Fernandez E."/>
            <person name="Fukuzawa H."/>
            <person name="Gonzalez-Ballester D."/>
            <person name="Gonzalez-Halphen D."/>
            <person name="Hallmann A."/>
            <person name="Hanikenne M."/>
            <person name="Hippler M."/>
            <person name="Inwood W."/>
            <person name="Jabbari K."/>
            <person name="Kalanon M."/>
            <person name="Kuras R."/>
            <person name="Lefebvre P.A."/>
            <person name="Lemaire S.D."/>
            <person name="Lobanov A.V."/>
            <person name="Lohr M."/>
            <person name="Manuell A."/>
            <person name="Meier I."/>
            <person name="Mets L."/>
            <person name="Mittag M."/>
            <person name="Mittelmeier T."/>
            <person name="Moroney J.V."/>
            <person name="Moseley J."/>
            <person name="Napoli C."/>
            <person name="Nedelcu A.M."/>
            <person name="Niyogi K."/>
            <person name="Novoselov S.V."/>
            <person name="Paulsen I.T."/>
            <person name="Pazour G."/>
            <person name="Purton S."/>
            <person name="Ral J.P."/>
            <person name="Riano-Pachon D.M."/>
            <person name="Riekhof W."/>
            <person name="Rymarquis L."/>
            <person name="Schroda M."/>
            <person name="Stern D."/>
            <person name="Umen J."/>
            <person name="Willows R."/>
            <person name="Wilson N."/>
            <person name="Zimmer S.L."/>
            <person name="Allmer J."/>
            <person name="Balk J."/>
            <person name="Bisova K."/>
            <person name="Chen C.J."/>
            <person name="Elias M."/>
            <person name="Gendler K."/>
            <person name="Hauser C."/>
            <person name="Lamb M.R."/>
            <person name="Ledford H."/>
            <person name="Long J.C."/>
            <person name="Minagawa J."/>
            <person name="Page M.D."/>
            <person name="Pan J."/>
            <person name="Pootakham W."/>
            <person name="Roje S."/>
            <person name="Rose A."/>
            <person name="Stahlberg E."/>
            <person name="Terauchi A.M."/>
            <person name="Yang P."/>
            <person name="Ball S."/>
            <person name="Bowler C."/>
            <person name="Dieckmann C.L."/>
            <person name="Gladyshev V.N."/>
            <person name="Green P."/>
            <person name="Jorgensen R."/>
            <person name="Mayfield S."/>
            <person name="Mueller-Roeber B."/>
            <person name="Rajamani S."/>
            <person name="Sayre R.T."/>
            <person name="Brokstein P."/>
            <person name="Dubchak I."/>
            <person name="Goodstein D."/>
            <person name="Hornick L."/>
            <person name="Huang Y.W."/>
            <person name="Jhaveri J."/>
            <person name="Luo Y."/>
            <person name="Martinez D."/>
            <person name="Ngau W.C."/>
            <person name="Otillar B."/>
            <person name="Poliakov A."/>
            <person name="Porter A."/>
            <person name="Szajkowski L."/>
            <person name="Werner G."/>
            <person name="Zhou K."/>
            <person name="Grigoriev I.V."/>
            <person name="Rokhsar D.S."/>
            <person name="Grossman A.R."/>
        </authorList>
    </citation>
    <scope>NUCLEOTIDE SEQUENCE [LARGE SCALE GENOMIC DNA]</scope>
    <source>
        <strain evidence="3">CC-503</strain>
        <strain evidence="1">CC-503 cw92 mt+</strain>
    </source>
</reference>
<evidence type="ECO:0000313" key="3">
    <source>
        <dbReference type="Proteomes" id="UP000006906"/>
    </source>
</evidence>
<dbReference type="Proteomes" id="UP000006906">
    <property type="component" value="Chromosome 1"/>
</dbReference>
<dbReference type="RefSeq" id="XP_042928796.1">
    <property type="nucleotide sequence ID" value="XM_043058879.1"/>
</dbReference>
<dbReference type="KEGG" id="cre:CHLRE_01g045752v5"/>
<reference evidence="1" key="2">
    <citation type="submission" date="2017-07" db="EMBL/GenBank/DDBJ databases">
        <title>WGS assembly of Chlamydomonas reinhardtii.</title>
        <authorList>
            <consortium name="Chlamydomonas Annotation Team"/>
            <consortium name="JGI Annotation Team"/>
            <person name="Merchant S.S."/>
            <person name="Prochnik S.E."/>
            <person name="Vallon O."/>
            <person name="Harris E.H."/>
            <person name="Karpowicz S.J."/>
            <person name="Witman G.B."/>
            <person name="Terry A."/>
            <person name="Salamov A."/>
            <person name="Fritz-Laylin L.K."/>
            <person name="Marechal-Drouard L."/>
            <person name="Marshall W.F."/>
            <person name="Qu L.H."/>
            <person name="Nelson D.R."/>
            <person name="Sanderfoot A.A."/>
            <person name="Spalding M.H."/>
            <person name="Kapitonov V.V."/>
            <person name="Ren Q."/>
            <person name="Ferris P."/>
            <person name="Lindquist E."/>
            <person name="Shapiro H."/>
            <person name="Lucas S.M."/>
            <person name="Grimwood J."/>
            <person name="Schmutz J."/>
            <person name="Grigoriev I.V."/>
            <person name="Rokhsar D.S."/>
        </authorList>
    </citation>
    <scope>NUCLEOTIDE SEQUENCE</scope>
    <source>
        <strain evidence="1">CC-503 cw92 mt+</strain>
    </source>
</reference>
<proteinExistence type="predicted"/>
<dbReference type="Proteomes" id="UP000006906">
    <property type="component" value="Chromosome 13"/>
</dbReference>
<accession>A0A2K3D073</accession>
<evidence type="ECO:0000313" key="1">
    <source>
        <dbReference type="EMBL" id="PNW73942.1"/>
    </source>
</evidence>
<dbReference type="Gramene" id="PNW73942">
    <property type="protein sequence ID" value="PNW73942"/>
    <property type="gene ID" value="CHLRE_13g579076v5"/>
</dbReference>
<organism evidence="1 3">
    <name type="scientific">Chlamydomonas reinhardtii</name>
    <name type="common">Chlamydomonas smithii</name>
    <dbReference type="NCBI Taxonomy" id="3055"/>
    <lineage>
        <taxon>Eukaryota</taxon>
        <taxon>Viridiplantae</taxon>
        <taxon>Chlorophyta</taxon>
        <taxon>core chlorophytes</taxon>
        <taxon>Chlorophyceae</taxon>
        <taxon>CS clade</taxon>
        <taxon>Chlamydomonadales</taxon>
        <taxon>Chlamydomonadaceae</taxon>
        <taxon>Chlamydomonas</taxon>
    </lineage>
</organism>
<dbReference type="EMBL" id="CM008962">
    <property type="protein sequence ID" value="PNW88819.1"/>
    <property type="molecule type" value="Genomic_DNA"/>
</dbReference>
<dbReference type="AlphaFoldDB" id="A0A2K3D073"/>
<protein>
    <submittedName>
        <fullName evidence="1">Uncharacterized protein</fullName>
    </submittedName>
</protein>
<sequence length="58" mass="6528">MDGIRALMIRPVCRKQWAPRPCFMDNGRHTCPYDTACAPQAMGSAPLLYGQWTAYVPL</sequence>
<dbReference type="Gramene" id="PNW88819">
    <property type="protein sequence ID" value="PNW88819"/>
    <property type="gene ID" value="CHLRE_01g045752v5"/>
</dbReference>
<dbReference type="EMBL" id="CM008974">
    <property type="protein sequence ID" value="PNW73942.1"/>
    <property type="molecule type" value="Genomic_DNA"/>
</dbReference>
<name>A0A2K3D073_CHLRE</name>
<gene>
    <name evidence="2" type="ORF">CHLRE_01g045752v5</name>
    <name evidence="1" type="ORF">CHLRE_13g579076v5</name>
</gene>
<evidence type="ECO:0000313" key="2">
    <source>
        <dbReference type="EMBL" id="PNW88819.1"/>
    </source>
</evidence>